<dbReference type="Pfam" id="PF00859">
    <property type="entry name" value="CTF_NFI"/>
    <property type="match status" value="1"/>
</dbReference>
<evidence type="ECO:0000256" key="2">
    <source>
        <dbReference type="ARBA" id="ARBA00011432"/>
    </source>
</evidence>
<feature type="region of interest" description="Disordered" evidence="10">
    <location>
        <begin position="203"/>
        <end position="225"/>
    </location>
</feature>
<evidence type="ECO:0000256" key="5">
    <source>
        <dbReference type="ARBA" id="ARBA00023125"/>
    </source>
</evidence>
<accession>A0ABI7YE21</accession>
<reference evidence="12" key="3">
    <citation type="submission" date="2025-09" db="UniProtKB">
        <authorList>
            <consortium name="Ensembl"/>
        </authorList>
    </citation>
    <scope>IDENTIFICATION</scope>
    <source>
        <strain evidence="12">breed Abyssinian</strain>
    </source>
</reference>
<protein>
    <recommendedName>
        <fullName evidence="9">Nuclear factor 1</fullName>
    </recommendedName>
</protein>
<dbReference type="PROSITE" id="PS51080">
    <property type="entry name" value="CTF_NFI_2"/>
    <property type="match status" value="1"/>
</dbReference>
<evidence type="ECO:0000256" key="3">
    <source>
        <dbReference type="ARBA" id="ARBA00022705"/>
    </source>
</evidence>
<comment type="similarity">
    <text evidence="9">Belongs to the CTF/NF-I family.</text>
</comment>
<dbReference type="InterPro" id="IPR019548">
    <property type="entry name" value="CTF/NFI_DNA-bd_N"/>
</dbReference>
<evidence type="ECO:0000256" key="9">
    <source>
        <dbReference type="RuleBase" id="RU000690"/>
    </source>
</evidence>
<dbReference type="InterPro" id="IPR003619">
    <property type="entry name" value="MAD_homology1_Dwarfin-type"/>
</dbReference>
<dbReference type="InterPro" id="IPR019739">
    <property type="entry name" value="CTF/NFI_DNA-bd_CS"/>
</dbReference>
<evidence type="ECO:0000313" key="12">
    <source>
        <dbReference type="Ensembl" id="ENSFCTP00005032307.1"/>
    </source>
</evidence>
<feature type="compositionally biased region" description="Low complexity" evidence="10">
    <location>
        <begin position="310"/>
        <end position="323"/>
    </location>
</feature>
<dbReference type="Pfam" id="PF10524">
    <property type="entry name" value="NfI_DNAbd_pre-N"/>
    <property type="match status" value="1"/>
</dbReference>
<dbReference type="SMART" id="SM00523">
    <property type="entry name" value="DWA"/>
    <property type="match status" value="1"/>
</dbReference>
<evidence type="ECO:0000259" key="11">
    <source>
        <dbReference type="PROSITE" id="PS51080"/>
    </source>
</evidence>
<feature type="compositionally biased region" description="Low complexity" evidence="10">
    <location>
        <begin position="343"/>
        <end position="355"/>
    </location>
</feature>
<reference evidence="12 13" key="1">
    <citation type="submission" date="2021-02" db="EMBL/GenBank/DDBJ databases">
        <title>Safari Cat Assemblies.</title>
        <authorList>
            <person name="Bredemeyer K.R."/>
            <person name="Murphy W.J."/>
        </authorList>
    </citation>
    <scope>NUCLEOTIDE SEQUENCE [LARGE SCALE GENOMIC DNA]</scope>
</reference>
<dbReference type="Ensembl" id="ENSFCTT00005045239.1">
    <property type="protein sequence ID" value="ENSFCTP00005032307.1"/>
    <property type="gene ID" value="ENSFCTG00005015836.1"/>
</dbReference>
<organism evidence="12 13">
    <name type="scientific">Felis catus</name>
    <name type="common">Cat</name>
    <name type="synonym">Felis silvestris catus</name>
    <dbReference type="NCBI Taxonomy" id="9685"/>
    <lineage>
        <taxon>Eukaryota</taxon>
        <taxon>Metazoa</taxon>
        <taxon>Chordata</taxon>
        <taxon>Craniata</taxon>
        <taxon>Vertebrata</taxon>
        <taxon>Euteleostomi</taxon>
        <taxon>Mammalia</taxon>
        <taxon>Eutheria</taxon>
        <taxon>Laurasiatheria</taxon>
        <taxon>Carnivora</taxon>
        <taxon>Feliformia</taxon>
        <taxon>Felidae</taxon>
        <taxon>Felinae</taxon>
        <taxon>Felis</taxon>
    </lineage>
</organism>
<reference evidence="12" key="2">
    <citation type="submission" date="2025-08" db="UniProtKB">
        <authorList>
            <consortium name="Ensembl"/>
        </authorList>
    </citation>
    <scope>IDENTIFICATION</scope>
    <source>
        <strain evidence="12">breed Abyssinian</strain>
    </source>
</reference>
<comment type="subcellular location">
    <subcellularLocation>
        <location evidence="1 9">Nucleus</location>
    </subcellularLocation>
</comment>
<keyword evidence="13" id="KW-1185">Reference proteome</keyword>
<keyword evidence="7 9" id="KW-0804">Transcription</keyword>
<evidence type="ECO:0000256" key="1">
    <source>
        <dbReference type="ARBA" id="ARBA00004123"/>
    </source>
</evidence>
<evidence type="ECO:0000256" key="8">
    <source>
        <dbReference type="ARBA" id="ARBA00023242"/>
    </source>
</evidence>
<evidence type="ECO:0000256" key="4">
    <source>
        <dbReference type="ARBA" id="ARBA00023015"/>
    </source>
</evidence>
<feature type="domain" description="CTF/NF-I" evidence="11">
    <location>
        <begin position="15"/>
        <end position="208"/>
    </location>
</feature>
<feature type="region of interest" description="Disordered" evidence="10">
    <location>
        <begin position="273"/>
        <end position="359"/>
    </location>
</feature>
<sequence length="490" mass="54635">MILIVFFFPPQTPYRHPLYNFGKDEFHPFIEALLPHVRAFAYTWFNLQARKRKYFKKHEKRMSKEEERAVKDELLSEKPEVKQKWASRLLAKLRKDIRPEYREDFVLTVTGKKPPCCVLSNPDQKGKMRRIDCLRQADKVWRLDLVMVILFKGIPLESTDGERLVKSPQCSNPGLCVQPHHIGVSVKELDLYLAYFVHAADSSQSESPSQPSDADIKDQPENGHLGFQDSFVTSGVFSVTELVRVSQTPIAAGTGPNFSLSDLESSSYYSMSPGAMRRSLPSTSSTSSTKRLKSVEDEMDSPGEEPFYTGQGRSPGSGSQSSGWHEVEPGMPSPTTLKKSEKSGFSSPSPSQTSSLGTAFTQHHRPVITGPRGELLHGLPWSRLDHGLGSKGSKVRDKEASPRMLLRAVSVPISHPWEQLWHQSLDPYLRPKRDQNLSLPEGYCREVGGNWNRTKIKSVLQVVQKKCVCGCGCGCVCGCVGGVCGGGWVR</sequence>
<dbReference type="PANTHER" id="PTHR11492:SF6">
    <property type="entry name" value="NUCLEAR FACTOR 1 A-TYPE"/>
    <property type="match status" value="1"/>
</dbReference>
<gene>
    <name evidence="12" type="primary">NFIA</name>
</gene>
<keyword evidence="3 9" id="KW-0235">DNA replication</keyword>
<keyword evidence="8 9" id="KW-0539">Nucleus</keyword>
<dbReference type="PROSITE" id="PS00349">
    <property type="entry name" value="CTF_NFI_1"/>
    <property type="match status" value="1"/>
</dbReference>
<evidence type="ECO:0000313" key="13">
    <source>
        <dbReference type="Proteomes" id="UP000823872"/>
    </source>
</evidence>
<keyword evidence="6 9" id="KW-0010">Activator</keyword>
<feature type="compositionally biased region" description="Low complexity" evidence="10">
    <location>
        <begin position="203"/>
        <end position="213"/>
    </location>
</feature>
<keyword evidence="5 9" id="KW-0238">DNA-binding</keyword>
<dbReference type="Proteomes" id="UP000823872">
    <property type="component" value="Chromosome C1"/>
</dbReference>
<dbReference type="GeneTree" id="ENSGT00950000182916"/>
<name>A0ABI7YE21_FELCA</name>
<dbReference type="InterPro" id="IPR000647">
    <property type="entry name" value="CTF/NFI"/>
</dbReference>
<dbReference type="Pfam" id="PF03165">
    <property type="entry name" value="MH1"/>
    <property type="match status" value="1"/>
</dbReference>
<evidence type="ECO:0000256" key="10">
    <source>
        <dbReference type="SAM" id="MobiDB-lite"/>
    </source>
</evidence>
<feature type="compositionally biased region" description="Low complexity" evidence="10">
    <location>
        <begin position="273"/>
        <end position="289"/>
    </location>
</feature>
<evidence type="ECO:0000256" key="7">
    <source>
        <dbReference type="ARBA" id="ARBA00023163"/>
    </source>
</evidence>
<keyword evidence="4 9" id="KW-0805">Transcription regulation</keyword>
<comment type="function">
    <text evidence="9">Recognizes and binds the palindromic sequence 5'-TTGGCNNNNNGCCAA-3' present in viral and cellular promoters and in the origin of replication of adenovirus type 2. These proteins are individually capable of activating transcription and replication.</text>
</comment>
<dbReference type="InterPro" id="IPR020604">
    <property type="entry name" value="CTF/NFI_DNA-bd-dom"/>
</dbReference>
<dbReference type="PANTHER" id="PTHR11492">
    <property type="entry name" value="NUCLEAR FACTOR I"/>
    <property type="match status" value="1"/>
</dbReference>
<evidence type="ECO:0000256" key="6">
    <source>
        <dbReference type="ARBA" id="ARBA00023159"/>
    </source>
</evidence>
<proteinExistence type="inferred from homology"/>
<comment type="subunit">
    <text evidence="2 9">Binds DNA as a homodimer.</text>
</comment>